<evidence type="ECO:0000256" key="7">
    <source>
        <dbReference type="ARBA" id="ARBA00023160"/>
    </source>
</evidence>
<feature type="domain" description="4'-phosphopantetheinyl transferase" evidence="10">
    <location>
        <begin position="5"/>
        <end position="112"/>
    </location>
</feature>
<dbReference type="Pfam" id="PF01648">
    <property type="entry name" value="ACPS"/>
    <property type="match status" value="1"/>
</dbReference>
<dbReference type="NCBIfam" id="TIGR00516">
    <property type="entry name" value="acpS"/>
    <property type="match status" value="1"/>
</dbReference>
<keyword evidence="6 8" id="KW-0443">Lipid metabolism</keyword>
<keyword evidence="12" id="KW-1185">Reference proteome</keyword>
<keyword evidence="7 8" id="KW-0275">Fatty acid biosynthesis</keyword>
<dbReference type="RefSeq" id="WP_078687765.1">
    <property type="nucleotide sequence ID" value="NZ_FNWT01000008.1"/>
</dbReference>
<dbReference type="InterPro" id="IPR008278">
    <property type="entry name" value="4-PPantetheinyl_Trfase_dom"/>
</dbReference>
<comment type="caution">
    <text evidence="11">The sequence shown here is derived from an EMBL/GenBank/DDBJ whole genome shotgun (WGS) entry which is preliminary data.</text>
</comment>
<evidence type="ECO:0000256" key="2">
    <source>
        <dbReference type="ARBA" id="ARBA00022679"/>
    </source>
</evidence>
<keyword evidence="8" id="KW-0963">Cytoplasm</keyword>
<keyword evidence="3 8" id="KW-0479">Metal-binding</keyword>
<evidence type="ECO:0000313" key="12">
    <source>
        <dbReference type="Proteomes" id="UP000199135"/>
    </source>
</evidence>
<feature type="binding site" evidence="8">
    <location>
        <position position="9"/>
    </location>
    <ligand>
        <name>Mg(2+)</name>
        <dbReference type="ChEBI" id="CHEBI:18420"/>
    </ligand>
</feature>
<comment type="cofactor">
    <cofactor evidence="8">
        <name>Mg(2+)</name>
        <dbReference type="ChEBI" id="CHEBI:18420"/>
    </cofactor>
</comment>
<accession>A0A1H6JLG3</accession>
<evidence type="ECO:0000256" key="1">
    <source>
        <dbReference type="ARBA" id="ARBA00022516"/>
    </source>
</evidence>
<evidence type="ECO:0000313" key="11">
    <source>
        <dbReference type="EMBL" id="SEH63197.1"/>
    </source>
</evidence>
<dbReference type="EMBL" id="FNWT01000008">
    <property type="protein sequence ID" value="SEH63197.1"/>
    <property type="molecule type" value="Genomic_DNA"/>
</dbReference>
<dbReference type="InterPro" id="IPR037143">
    <property type="entry name" value="4-PPantetheinyl_Trfase_dom_sf"/>
</dbReference>
<protein>
    <recommendedName>
        <fullName evidence="8">Holo-[acyl-carrier-protein] synthase</fullName>
        <shortName evidence="8">Holo-ACP synthase</shortName>
        <ecNumber evidence="8">2.7.8.7</ecNumber>
    </recommendedName>
    <alternativeName>
        <fullName evidence="8">4'-phosphopantetheinyl transferase AcpS</fullName>
    </alternativeName>
</protein>
<dbReference type="EC" id="2.7.8.7" evidence="8"/>
<comment type="subcellular location">
    <subcellularLocation>
        <location evidence="8">Cytoplasm</location>
    </subcellularLocation>
</comment>
<dbReference type="NCBIfam" id="TIGR00556">
    <property type="entry name" value="pantethn_trn"/>
    <property type="match status" value="1"/>
</dbReference>
<dbReference type="InterPro" id="IPR004568">
    <property type="entry name" value="Ppantetheine-prot_Trfase_dom"/>
</dbReference>
<evidence type="ECO:0000256" key="4">
    <source>
        <dbReference type="ARBA" id="ARBA00022832"/>
    </source>
</evidence>
<feature type="compositionally biased region" description="Acidic residues" evidence="9">
    <location>
        <begin position="167"/>
        <end position="178"/>
    </location>
</feature>
<keyword evidence="2 8" id="KW-0808">Transferase</keyword>
<dbReference type="SUPFAM" id="SSF56214">
    <property type="entry name" value="4'-phosphopantetheinyl transferase"/>
    <property type="match status" value="1"/>
</dbReference>
<dbReference type="Proteomes" id="UP000199135">
    <property type="component" value="Unassembled WGS sequence"/>
</dbReference>
<keyword evidence="5 8" id="KW-0460">Magnesium</keyword>
<comment type="function">
    <text evidence="8">Transfers the 4'-phosphopantetheine moiety from coenzyme A to a Ser of acyl-carrier-protein.</text>
</comment>
<feature type="region of interest" description="Disordered" evidence="9">
    <location>
        <begin position="163"/>
        <end position="192"/>
    </location>
</feature>
<dbReference type="InterPro" id="IPR002582">
    <property type="entry name" value="ACPS"/>
</dbReference>
<name>A0A1H6JLG3_9ACTN</name>
<keyword evidence="4 8" id="KW-0276">Fatty acid metabolism</keyword>
<reference evidence="11 12" key="1">
    <citation type="submission" date="2016-10" db="EMBL/GenBank/DDBJ databases">
        <authorList>
            <person name="Varghese N."/>
            <person name="Submissions S."/>
        </authorList>
    </citation>
    <scope>NUCLEOTIDE SEQUENCE [LARGE SCALE GENOMIC DNA]</scope>
    <source>
        <strain evidence="11 12">WCP15</strain>
    </source>
</reference>
<gene>
    <name evidence="8" type="primary">acpS</name>
    <name evidence="11" type="ORF">SAMN05216447_10830</name>
</gene>
<dbReference type="Gene3D" id="3.90.470.20">
    <property type="entry name" value="4'-phosphopantetheinyl transferase domain"/>
    <property type="match status" value="1"/>
</dbReference>
<evidence type="ECO:0000259" key="10">
    <source>
        <dbReference type="Pfam" id="PF01648"/>
    </source>
</evidence>
<dbReference type="HAMAP" id="MF_00101">
    <property type="entry name" value="AcpS"/>
    <property type="match status" value="1"/>
</dbReference>
<evidence type="ECO:0000256" key="6">
    <source>
        <dbReference type="ARBA" id="ARBA00023098"/>
    </source>
</evidence>
<proteinExistence type="inferred from homology"/>
<evidence type="ECO:0000256" key="8">
    <source>
        <dbReference type="HAMAP-Rule" id="MF_00101"/>
    </source>
</evidence>
<evidence type="ECO:0000256" key="9">
    <source>
        <dbReference type="SAM" id="MobiDB-lite"/>
    </source>
</evidence>
<keyword evidence="1 8" id="KW-0444">Lipid biosynthesis</keyword>
<evidence type="ECO:0000256" key="3">
    <source>
        <dbReference type="ARBA" id="ARBA00022723"/>
    </source>
</evidence>
<organism evidence="11 12">
    <name type="scientific">Parafannyhessea umbonata</name>
    <dbReference type="NCBI Taxonomy" id="604330"/>
    <lineage>
        <taxon>Bacteria</taxon>
        <taxon>Bacillati</taxon>
        <taxon>Actinomycetota</taxon>
        <taxon>Coriobacteriia</taxon>
        <taxon>Coriobacteriales</taxon>
        <taxon>Atopobiaceae</taxon>
        <taxon>Parafannyhessea</taxon>
    </lineage>
</organism>
<evidence type="ECO:0000256" key="5">
    <source>
        <dbReference type="ARBA" id="ARBA00022842"/>
    </source>
</evidence>
<comment type="similarity">
    <text evidence="8">Belongs to the P-Pant transferase superfamily. AcpS family.</text>
</comment>
<comment type="catalytic activity">
    <reaction evidence="8">
        <text>apo-[ACP] + CoA = holo-[ACP] + adenosine 3',5'-bisphosphate + H(+)</text>
        <dbReference type="Rhea" id="RHEA:12068"/>
        <dbReference type="Rhea" id="RHEA-COMP:9685"/>
        <dbReference type="Rhea" id="RHEA-COMP:9690"/>
        <dbReference type="ChEBI" id="CHEBI:15378"/>
        <dbReference type="ChEBI" id="CHEBI:29999"/>
        <dbReference type="ChEBI" id="CHEBI:57287"/>
        <dbReference type="ChEBI" id="CHEBI:58343"/>
        <dbReference type="ChEBI" id="CHEBI:64479"/>
        <dbReference type="EC" id="2.7.8.7"/>
    </reaction>
</comment>
<sequence length="192" mass="21092">MARAGVGVDMLEIKRMERAISRHPSFLQRVFTEEERIYCEGTARPTEHYAARFAAREATLKALGTGFSQGVKVRDVSVGRDSRGRPVAVLTGRAAEVAAEQGVQEVLLSLSHTHEVAVANAVAMTDDVRPKADETTDPLKELQASFKRARSVIDELERLQDGILDTLDGEERGEEEPAMEQIPFADARGSDE</sequence>
<feature type="binding site" evidence="8">
    <location>
        <position position="57"/>
    </location>
    <ligand>
        <name>Mg(2+)</name>
        <dbReference type="ChEBI" id="CHEBI:18420"/>
    </ligand>
</feature>